<dbReference type="AlphaFoldDB" id="A0A0A9A6A3"/>
<feature type="transmembrane region" description="Helical" evidence="1">
    <location>
        <begin position="21"/>
        <end position="37"/>
    </location>
</feature>
<evidence type="ECO:0000256" key="1">
    <source>
        <dbReference type="SAM" id="Phobius"/>
    </source>
</evidence>
<keyword evidence="1" id="KW-1133">Transmembrane helix</keyword>
<proteinExistence type="predicted"/>
<sequence length="38" mass="4452">MFCVLMLSRNKISLLRHLHNFYTAILVSLLTMLNANLF</sequence>
<organism evidence="2">
    <name type="scientific">Arundo donax</name>
    <name type="common">Giant reed</name>
    <name type="synonym">Donax arundinaceus</name>
    <dbReference type="NCBI Taxonomy" id="35708"/>
    <lineage>
        <taxon>Eukaryota</taxon>
        <taxon>Viridiplantae</taxon>
        <taxon>Streptophyta</taxon>
        <taxon>Embryophyta</taxon>
        <taxon>Tracheophyta</taxon>
        <taxon>Spermatophyta</taxon>
        <taxon>Magnoliopsida</taxon>
        <taxon>Liliopsida</taxon>
        <taxon>Poales</taxon>
        <taxon>Poaceae</taxon>
        <taxon>PACMAD clade</taxon>
        <taxon>Arundinoideae</taxon>
        <taxon>Arundineae</taxon>
        <taxon>Arundo</taxon>
    </lineage>
</organism>
<accession>A0A0A9A6A3</accession>
<keyword evidence="1" id="KW-0472">Membrane</keyword>
<reference evidence="2" key="2">
    <citation type="journal article" date="2015" name="Data Brief">
        <title>Shoot transcriptome of the giant reed, Arundo donax.</title>
        <authorList>
            <person name="Barrero R.A."/>
            <person name="Guerrero F.D."/>
            <person name="Moolhuijzen P."/>
            <person name="Goolsby J.A."/>
            <person name="Tidwell J."/>
            <person name="Bellgard S.E."/>
            <person name="Bellgard M.I."/>
        </authorList>
    </citation>
    <scope>NUCLEOTIDE SEQUENCE</scope>
    <source>
        <tissue evidence="2">Shoot tissue taken approximately 20 cm above the soil surface</tissue>
    </source>
</reference>
<evidence type="ECO:0000313" key="2">
    <source>
        <dbReference type="EMBL" id="JAD47204.1"/>
    </source>
</evidence>
<dbReference type="EMBL" id="GBRH01250691">
    <property type="protein sequence ID" value="JAD47204.1"/>
    <property type="molecule type" value="Transcribed_RNA"/>
</dbReference>
<reference evidence="2" key="1">
    <citation type="submission" date="2014-09" db="EMBL/GenBank/DDBJ databases">
        <authorList>
            <person name="Magalhaes I.L.F."/>
            <person name="Oliveira U."/>
            <person name="Santos F.R."/>
            <person name="Vidigal T.H.D.A."/>
            <person name="Brescovit A.D."/>
            <person name="Santos A.J."/>
        </authorList>
    </citation>
    <scope>NUCLEOTIDE SEQUENCE</scope>
    <source>
        <tissue evidence="2">Shoot tissue taken approximately 20 cm above the soil surface</tissue>
    </source>
</reference>
<name>A0A0A9A6A3_ARUDO</name>
<keyword evidence="1" id="KW-0812">Transmembrane</keyword>
<protein>
    <submittedName>
        <fullName evidence="2">Uncharacterized protein</fullName>
    </submittedName>
</protein>